<evidence type="ECO:0000313" key="4">
    <source>
        <dbReference type="Proteomes" id="UP000829494"/>
    </source>
</evidence>
<feature type="transmembrane region" description="Helical" evidence="2">
    <location>
        <begin position="37"/>
        <end position="62"/>
    </location>
</feature>
<keyword evidence="2" id="KW-1133">Transmembrane helix</keyword>
<keyword evidence="2" id="KW-0472">Membrane</keyword>
<feature type="compositionally biased region" description="Low complexity" evidence="1">
    <location>
        <begin position="191"/>
        <end position="215"/>
    </location>
</feature>
<keyword evidence="4" id="KW-1185">Reference proteome</keyword>
<dbReference type="EMBL" id="CP094298">
    <property type="protein sequence ID" value="UNZ03842.1"/>
    <property type="molecule type" value="Genomic_DNA"/>
</dbReference>
<feature type="compositionally biased region" description="Pro residues" evidence="1">
    <location>
        <begin position="216"/>
        <end position="229"/>
    </location>
</feature>
<gene>
    <name evidence="3" type="ORF">SRIMR7_16905</name>
</gene>
<reference evidence="3 4" key="1">
    <citation type="submission" date="2022-03" db="EMBL/GenBank/DDBJ databases">
        <title>Complete genome of Streptomyces rimosus ssp. rimosus R7 (=ATCC 10970).</title>
        <authorList>
            <person name="Beganovic S."/>
            <person name="Ruckert C."/>
            <person name="Busche T."/>
            <person name="Kalinowski J."/>
            <person name="Wittmann C."/>
        </authorList>
    </citation>
    <scope>NUCLEOTIDE SEQUENCE [LARGE SCALE GENOMIC DNA]</scope>
    <source>
        <strain evidence="3 4">R7</strain>
    </source>
</reference>
<keyword evidence="2" id="KW-0812">Transmembrane</keyword>
<dbReference type="CDD" id="cd01127">
    <property type="entry name" value="TrwB_TraG_TraD_VirD4"/>
    <property type="match status" value="1"/>
</dbReference>
<evidence type="ECO:0000256" key="2">
    <source>
        <dbReference type="SAM" id="Phobius"/>
    </source>
</evidence>
<accession>A0ABY3Z153</accession>
<protein>
    <recommendedName>
        <fullName evidence="5">Type VI secretion protein</fullName>
    </recommendedName>
</protein>
<evidence type="ECO:0000256" key="1">
    <source>
        <dbReference type="SAM" id="MobiDB-lite"/>
    </source>
</evidence>
<feature type="region of interest" description="Disordered" evidence="1">
    <location>
        <begin position="142"/>
        <end position="163"/>
    </location>
</feature>
<name>A0ABY3Z153_STRRM</name>
<feature type="region of interest" description="Disordered" evidence="1">
    <location>
        <begin position="191"/>
        <end position="231"/>
    </location>
</feature>
<feature type="compositionally biased region" description="Gly residues" evidence="1">
    <location>
        <begin position="1"/>
        <end position="11"/>
    </location>
</feature>
<feature type="compositionally biased region" description="Gly residues" evidence="1">
    <location>
        <begin position="18"/>
        <end position="29"/>
    </location>
</feature>
<organism evidence="3 4">
    <name type="scientific">Streptomyces rimosus subsp. rimosus</name>
    <dbReference type="NCBI Taxonomy" id="132474"/>
    <lineage>
        <taxon>Bacteria</taxon>
        <taxon>Bacillati</taxon>
        <taxon>Actinomycetota</taxon>
        <taxon>Actinomycetes</taxon>
        <taxon>Kitasatosporales</taxon>
        <taxon>Streptomycetaceae</taxon>
        <taxon>Streptomyces</taxon>
    </lineage>
</organism>
<dbReference type="Proteomes" id="UP000829494">
    <property type="component" value="Chromosome"/>
</dbReference>
<feature type="transmembrane region" description="Helical" evidence="2">
    <location>
        <begin position="107"/>
        <end position="131"/>
    </location>
</feature>
<evidence type="ECO:0000313" key="3">
    <source>
        <dbReference type="EMBL" id="UNZ03842.1"/>
    </source>
</evidence>
<evidence type="ECO:0008006" key="5">
    <source>
        <dbReference type="Google" id="ProtNLM"/>
    </source>
</evidence>
<proteinExistence type="predicted"/>
<sequence>MTRGYGNGRGQGLRQEQGPGGTGGPGGGRGRGVPDSLLIGVLVFLLGLTVLAWTATGLAGLFTHGAWPDGVTFTRTPLALRSLIAAPHDLPAAWPGTPAAQLSGYGLFWGILISELLVLVVLTVFALGTIARYRVVRANRRAEGRGSDGGAGGTEDVVRGGAAPAGVPEAAAVAPASAAPVPVSSPALEAPMPAPAAGPETPSVAPSAPALAPDLTPAPVPAPAGPIAPPVHYGTDRRQAIALASEAIAAAEGPLVVATTDPALWADTKDARAKLGPLLTYDPQHLLDTPARLRWSPTSGCEDIAVAAERAAALLTPVRPSSVLDSAVADSATTLLRCWLHAAAVDGRPFRQLHRWAHTSGAAHEPVRVLRTNRKASAGQAGELESVLTAHAERREMAQELVSRTLACLSSIHIRDACNPARSDALLLESFIDEGGTLYVAGESIEDPRTAPGAMPLLIALLSHVVERGRRMAERSSAGRLDPPLTLVLHDIAALAPFPALPGLLETGREQGLLTLATLRSQEQARARWPHHALPG</sequence>
<feature type="region of interest" description="Disordered" evidence="1">
    <location>
        <begin position="1"/>
        <end position="29"/>
    </location>
</feature>